<keyword evidence="2" id="KW-1003">Cell membrane</keyword>
<evidence type="ECO:0000313" key="10">
    <source>
        <dbReference type="Proteomes" id="UP000751614"/>
    </source>
</evidence>
<reference evidence="9 10" key="1">
    <citation type="submission" date="2019-05" db="EMBL/GenBank/DDBJ databases">
        <title>Flagellimonas sp. AsT0115, sp. nov., isolated from a marine red algae, Asparagopsis taxiformis.</title>
        <authorList>
            <person name="Kim J."/>
            <person name="Jeong S.E."/>
            <person name="Jeon C.O."/>
        </authorList>
    </citation>
    <scope>NUCLEOTIDE SEQUENCE [LARGE SCALE GENOMIC DNA]</scope>
    <source>
        <strain evidence="9 10">AsT0115</strain>
    </source>
</reference>
<dbReference type="Pfam" id="PF02687">
    <property type="entry name" value="FtsX"/>
    <property type="match status" value="1"/>
</dbReference>
<evidence type="ECO:0000259" key="8">
    <source>
        <dbReference type="Pfam" id="PF12704"/>
    </source>
</evidence>
<feature type="transmembrane region" description="Helical" evidence="6">
    <location>
        <begin position="21"/>
        <end position="42"/>
    </location>
</feature>
<comment type="subcellular location">
    <subcellularLocation>
        <location evidence="1">Cell membrane</location>
        <topology evidence="1">Multi-pass membrane protein</topology>
    </subcellularLocation>
</comment>
<dbReference type="InterPro" id="IPR003838">
    <property type="entry name" value="ABC3_permease_C"/>
</dbReference>
<feature type="transmembrane region" description="Helical" evidence="6">
    <location>
        <begin position="352"/>
        <end position="373"/>
    </location>
</feature>
<keyword evidence="10" id="KW-1185">Reference proteome</keyword>
<dbReference type="EMBL" id="VCNI01000002">
    <property type="protein sequence ID" value="TMU54577.1"/>
    <property type="molecule type" value="Genomic_DNA"/>
</dbReference>
<feature type="transmembrane region" description="Helical" evidence="6">
    <location>
        <begin position="440"/>
        <end position="460"/>
    </location>
</feature>
<accession>A0ABY2WJ60</accession>
<name>A0ABY2WJ60_9FLAO</name>
<protein>
    <submittedName>
        <fullName evidence="9">FtsX-like permease family protein</fullName>
    </submittedName>
</protein>
<feature type="transmembrane region" description="Helical" evidence="6">
    <location>
        <begin position="706"/>
        <end position="729"/>
    </location>
</feature>
<feature type="transmembrane region" description="Helical" evidence="6">
    <location>
        <begin position="295"/>
        <end position="316"/>
    </location>
</feature>
<organism evidence="9 10">
    <name type="scientific">Flagellimonas algicola</name>
    <dbReference type="NCBI Taxonomy" id="2583815"/>
    <lineage>
        <taxon>Bacteria</taxon>
        <taxon>Pseudomonadati</taxon>
        <taxon>Bacteroidota</taxon>
        <taxon>Flavobacteriia</taxon>
        <taxon>Flavobacteriales</taxon>
        <taxon>Flavobacteriaceae</taxon>
        <taxon>Flagellimonas</taxon>
    </lineage>
</organism>
<dbReference type="Pfam" id="PF12704">
    <property type="entry name" value="MacB_PCD"/>
    <property type="match status" value="2"/>
</dbReference>
<evidence type="ECO:0000256" key="6">
    <source>
        <dbReference type="SAM" id="Phobius"/>
    </source>
</evidence>
<sequence>MFTNHLKIAWRFFKKNKLFSAINVFGLAIGIAAFLILTRYTVFEKSYDSYLSEADDMYRVTLTTNHGDKGFSSSATNHPAVGPTLKEEFPEVEDYTIIADKSLVFSGTVILSYTNEFGEKIKSDIKDDHLYFANQSIIDMFNISLAQGNPKTALNEPNTIILSANVAKRFFGNEVPLGKEIKLNDGFALKVTGVFEEAPQNTHLPLGMVVSYTSFGLGGDFTNSWVWPEFYNYVKLKPGTDPKVVESKFPALAQKYLTEIMEEYGFKASFGLQPVRDIHLKSNLHKEISPNNSQLALSFLFIVAVFIIAIAIINFINLSTAKSMERAKEVGLKKVVGANRGMLIRQFLVESLIVNFFAMLLSILLVIISMHFVNSLVGVAVLSMDMWINRKVWVIMISLFVGGGILAGLYPAFVVSSFVPAHVLKGSFQSMGKGLGLRKVLVVVQFTVSITLIAGTSIVYNQFSYMQKQDLGFNAQQNLVVSAPTYSDSTLITKVEAFKQELIKDPRIKSVSMSNEIPGKAIEWGNSVRQAHKRRELAVSSRFMRIDHDFLNTYSISLTAGRNFTKEDATAYFGPEGPIPSGHRVIVNNTAARLLGFIEPDMALDQQIVYKFGPIDRRARIVGVVADHHQQSLQNDYEPLVFLYFDGFYFVDYLTINIESDMHASIPIIETKYQEFFPNDLFKYFFVDEYFNKQYQADIKLGKICLVFSILAIIIACLGLFGLGTHIAIQKTKELSVRKVLGASIIQALLIIPRSLLGLVLLSGTIALPITYFIAENWLENYAFRVKMNALMLIAPLLLVIFIALFSILPQSLRATMANPSVTLKNE</sequence>
<feature type="transmembrane region" description="Helical" evidence="6">
    <location>
        <begin position="790"/>
        <end position="809"/>
    </location>
</feature>
<dbReference type="Proteomes" id="UP000751614">
    <property type="component" value="Unassembled WGS sequence"/>
</dbReference>
<evidence type="ECO:0000256" key="1">
    <source>
        <dbReference type="ARBA" id="ARBA00004651"/>
    </source>
</evidence>
<dbReference type="InterPro" id="IPR025857">
    <property type="entry name" value="MacB_PCD"/>
</dbReference>
<feature type="domain" description="MacB-like periplasmic core" evidence="8">
    <location>
        <begin position="450"/>
        <end position="643"/>
    </location>
</feature>
<evidence type="ECO:0000256" key="5">
    <source>
        <dbReference type="ARBA" id="ARBA00023136"/>
    </source>
</evidence>
<proteinExistence type="predicted"/>
<dbReference type="RefSeq" id="WP_138835887.1">
    <property type="nucleotide sequence ID" value="NZ_VCNI01000002.1"/>
</dbReference>
<feature type="domain" description="ABC3 transporter permease C-terminal" evidence="7">
    <location>
        <begin position="301"/>
        <end position="415"/>
    </location>
</feature>
<comment type="caution">
    <text evidence="9">The sequence shown here is derived from an EMBL/GenBank/DDBJ whole genome shotgun (WGS) entry which is preliminary data.</text>
</comment>
<evidence type="ECO:0000259" key="7">
    <source>
        <dbReference type="Pfam" id="PF02687"/>
    </source>
</evidence>
<evidence type="ECO:0000256" key="4">
    <source>
        <dbReference type="ARBA" id="ARBA00022989"/>
    </source>
</evidence>
<feature type="transmembrane region" description="Helical" evidence="6">
    <location>
        <begin position="393"/>
        <end position="419"/>
    </location>
</feature>
<feature type="domain" description="MacB-like periplasmic core" evidence="8">
    <location>
        <begin position="20"/>
        <end position="249"/>
    </location>
</feature>
<gene>
    <name evidence="9" type="ORF">FGG15_10205</name>
</gene>
<evidence type="ECO:0000256" key="2">
    <source>
        <dbReference type="ARBA" id="ARBA00022475"/>
    </source>
</evidence>
<feature type="transmembrane region" description="Helical" evidence="6">
    <location>
        <begin position="741"/>
        <end position="770"/>
    </location>
</feature>
<keyword evidence="3 6" id="KW-0812">Transmembrane</keyword>
<keyword evidence="5 6" id="KW-0472">Membrane</keyword>
<dbReference type="PANTHER" id="PTHR30572:SF18">
    <property type="entry name" value="ABC-TYPE MACROLIDE FAMILY EXPORT SYSTEM PERMEASE COMPONENT 2"/>
    <property type="match status" value="1"/>
</dbReference>
<evidence type="ECO:0000313" key="9">
    <source>
        <dbReference type="EMBL" id="TMU54577.1"/>
    </source>
</evidence>
<dbReference type="PANTHER" id="PTHR30572">
    <property type="entry name" value="MEMBRANE COMPONENT OF TRANSPORTER-RELATED"/>
    <property type="match status" value="1"/>
</dbReference>
<keyword evidence="4 6" id="KW-1133">Transmembrane helix</keyword>
<evidence type="ECO:0000256" key="3">
    <source>
        <dbReference type="ARBA" id="ARBA00022692"/>
    </source>
</evidence>
<dbReference type="InterPro" id="IPR050250">
    <property type="entry name" value="Macrolide_Exporter_MacB"/>
</dbReference>